<protein>
    <recommendedName>
        <fullName evidence="3">Glycosyltransferase</fullName>
    </recommendedName>
</protein>
<evidence type="ECO:0008006" key="3">
    <source>
        <dbReference type="Google" id="ProtNLM"/>
    </source>
</evidence>
<dbReference type="Proteomes" id="UP000314616">
    <property type="component" value="Chromosome"/>
</dbReference>
<name>A0A5B8C7K7_9MICO</name>
<evidence type="ECO:0000313" key="2">
    <source>
        <dbReference type="Proteomes" id="UP000314616"/>
    </source>
</evidence>
<organism evidence="1 2">
    <name type="scientific">Georgenia yuyongxinii</name>
    <dbReference type="NCBI Taxonomy" id="2589797"/>
    <lineage>
        <taxon>Bacteria</taxon>
        <taxon>Bacillati</taxon>
        <taxon>Actinomycetota</taxon>
        <taxon>Actinomycetes</taxon>
        <taxon>Micrococcales</taxon>
        <taxon>Bogoriellaceae</taxon>
        <taxon>Georgenia</taxon>
    </lineage>
</organism>
<dbReference type="EMBL" id="CP040915">
    <property type="protein sequence ID" value="QDC23906.1"/>
    <property type="molecule type" value="Genomic_DNA"/>
</dbReference>
<gene>
    <name evidence="1" type="ORF">FE374_04000</name>
</gene>
<dbReference type="KEGG" id="gyu:FE374_04000"/>
<evidence type="ECO:0000313" key="1">
    <source>
        <dbReference type="EMBL" id="QDC23906.1"/>
    </source>
</evidence>
<reference evidence="1 2" key="1">
    <citation type="submission" date="2019-05" db="EMBL/GenBank/DDBJ databases">
        <title>Georgenia *** sp. nov., and Georgenia *** sp. nov., isolated from the intestinal contents of plateau pika (Ochotona curzoniae) in the Qinghai-Tibet plateau of China.</title>
        <authorList>
            <person name="Tian Z."/>
        </authorList>
    </citation>
    <scope>NUCLEOTIDE SEQUENCE [LARGE SCALE GENOMIC DNA]</scope>
    <source>
        <strain evidence="1 2">Z443</strain>
    </source>
</reference>
<proteinExistence type="predicted"/>
<dbReference type="RefSeq" id="WP_139927348.1">
    <property type="nucleotide sequence ID" value="NZ_CP040915.1"/>
</dbReference>
<sequence length="245" mass="26563">MPTVILTATVRPQAETRLAVTDPAVRTAEYQRALRRWVQLAGDWPDLRLVLAENSGADLADLTRGLPPSDRLLLVPVPPPHAAVVTRGKGACEADLLEAVLPRIPGADAGDLILKCTGRLFVPNLRRVLPDNRDPRAVVVRATVDLSYVDARLVGATRAGWLHTLTGMAAEVDESSDRWLEHVLARRLALALASGTTVHRFHSPPRYSGRSGTHGGDYGKGRRLRAVLAKPLEAALRGPLSIKQF</sequence>
<dbReference type="AlphaFoldDB" id="A0A5B8C7K7"/>
<accession>A0A5B8C7K7</accession>